<dbReference type="Proteomes" id="UP000427281">
    <property type="component" value="Chromosome"/>
</dbReference>
<evidence type="ECO:0000313" key="2">
    <source>
        <dbReference type="Proteomes" id="UP000427281"/>
    </source>
</evidence>
<sequence length="268" mass="30542">MTPLDIPNLNWDAFLGNSAVVSAYQDLTKLTTRTVLLHPLSLIPRVPQSCYCAWSDAIHIFIDESSERVHHSLVHELLHGILVEEGYCRIAARLPNSLHGMFSNEMQHPEIFRRMEAYGLDMSAYWPHWVRELRGSLADMLNEVVVDRHAGVSHMPQLFTWFYFKHVSAAHLEEYRHANSAAYVAAQAAYEETKGLGFADMECHRQSFELFKEHWSRFCTDHLPGSFAQQLATNIREGTLKPLLDNEKGRSAEEIMTLLISKGLHVAG</sequence>
<keyword evidence="2" id="KW-1185">Reference proteome</keyword>
<gene>
    <name evidence="1" type="ORF">F1728_25495</name>
</gene>
<dbReference type="KEGG" id="gim:F1728_25495"/>
<dbReference type="EMBL" id="CP043930">
    <property type="protein sequence ID" value="QGQ25821.1"/>
    <property type="molecule type" value="Genomic_DNA"/>
</dbReference>
<dbReference type="AlphaFoldDB" id="A0A6I6AL25"/>
<evidence type="ECO:0000313" key="1">
    <source>
        <dbReference type="EMBL" id="QGQ25821.1"/>
    </source>
</evidence>
<protein>
    <submittedName>
        <fullName evidence="1">Uncharacterized protein</fullName>
    </submittedName>
</protein>
<organism evidence="1 2">
    <name type="scientific">Gimesia benthica</name>
    <dbReference type="NCBI Taxonomy" id="2608982"/>
    <lineage>
        <taxon>Bacteria</taxon>
        <taxon>Pseudomonadati</taxon>
        <taxon>Planctomycetota</taxon>
        <taxon>Planctomycetia</taxon>
        <taxon>Planctomycetales</taxon>
        <taxon>Planctomycetaceae</taxon>
        <taxon>Gimesia</taxon>
    </lineage>
</organism>
<dbReference type="RefSeq" id="WP_155366418.1">
    <property type="nucleotide sequence ID" value="NZ_CP043930.1"/>
</dbReference>
<name>A0A6I6AL25_9PLAN</name>
<reference evidence="1 2" key="1">
    <citation type="submission" date="2019-09" db="EMBL/GenBank/DDBJ databases">
        <title>Gimesia benthica sp. nov., a novel bacterium isolated from deep-sea water of the Northwest Indian Ocean.</title>
        <authorList>
            <person name="Dai X."/>
        </authorList>
    </citation>
    <scope>NUCLEOTIDE SEQUENCE [LARGE SCALE GENOMIC DNA]</scope>
    <source>
        <strain evidence="1 2">E7</strain>
    </source>
</reference>
<accession>A0A6I6AL25</accession>
<proteinExistence type="predicted"/>